<organism evidence="1">
    <name type="scientific">uncultured Thermomicrobiales bacterium</name>
    <dbReference type="NCBI Taxonomy" id="1645740"/>
    <lineage>
        <taxon>Bacteria</taxon>
        <taxon>Pseudomonadati</taxon>
        <taxon>Thermomicrobiota</taxon>
        <taxon>Thermomicrobia</taxon>
        <taxon>Thermomicrobiales</taxon>
        <taxon>environmental samples</taxon>
    </lineage>
</organism>
<protein>
    <recommendedName>
        <fullName evidence="2">TolB protein, periplasmic protein involved in the tonb-independent uptake of group A colicins</fullName>
    </recommendedName>
</protein>
<proteinExistence type="predicted"/>
<dbReference type="InterPro" id="IPR011659">
    <property type="entry name" value="WD40"/>
</dbReference>
<evidence type="ECO:0000313" key="1">
    <source>
        <dbReference type="EMBL" id="CAA9551453.1"/>
    </source>
</evidence>
<accession>A0A6J4UM29</accession>
<gene>
    <name evidence="1" type="ORF">AVDCRST_MAG59-1794</name>
</gene>
<dbReference type="SUPFAM" id="SSF82171">
    <property type="entry name" value="DPP6 N-terminal domain-like"/>
    <property type="match status" value="1"/>
</dbReference>
<dbReference type="Gene3D" id="2.120.10.30">
    <property type="entry name" value="TolB, C-terminal domain"/>
    <property type="match status" value="1"/>
</dbReference>
<sequence length="61" mass="6649">MLAYTCGGSGLDICRIDIDGAAASNLTPKTKPVQITRNEVDDLNPDWSPDAKRIVFESRRG</sequence>
<dbReference type="InterPro" id="IPR011042">
    <property type="entry name" value="6-blade_b-propeller_TolB-like"/>
</dbReference>
<dbReference type="EMBL" id="CADCWF010000112">
    <property type="protein sequence ID" value="CAA9551453.1"/>
    <property type="molecule type" value="Genomic_DNA"/>
</dbReference>
<reference evidence="1" key="1">
    <citation type="submission" date="2020-02" db="EMBL/GenBank/DDBJ databases">
        <authorList>
            <person name="Meier V. D."/>
        </authorList>
    </citation>
    <scope>NUCLEOTIDE SEQUENCE</scope>
    <source>
        <strain evidence="1">AVDCRST_MAG59</strain>
    </source>
</reference>
<name>A0A6J4UM29_9BACT</name>
<evidence type="ECO:0008006" key="2">
    <source>
        <dbReference type="Google" id="ProtNLM"/>
    </source>
</evidence>
<dbReference type="Pfam" id="PF07676">
    <property type="entry name" value="PD40"/>
    <property type="match status" value="1"/>
</dbReference>
<dbReference type="AlphaFoldDB" id="A0A6J4UM29"/>